<protein>
    <submittedName>
        <fullName evidence="1">Uncharacterized protein</fullName>
    </submittedName>
</protein>
<accession>A0ABY9BP24</accession>
<dbReference type="Proteomes" id="UP001227230">
    <property type="component" value="Chromosome 3"/>
</dbReference>
<sequence length="256" mass="28464">MGCCVNAPMIIVADYSTGPEGYIYNYYEKLTPKRVVEIEEAADHGAVPMFAKLHRFTSGYCGQCISGEEKSLKFAVAYQGVRGWSRSNERARSATDWKWTALRHVGGPSSAMVECQSTSSRLEQTHRSQERDFKIIILCSIKRLCHQLTRSIGRNFGASVIHKDESQVDLDCNYLMSYVMRDGDGVESLASRFMVSMGCIGAVNGFVNPNNIAVDALTHDESDQKLSKPESRMVLFGLTAPYRNLVGKLAASYSEF</sequence>
<evidence type="ECO:0000313" key="1">
    <source>
        <dbReference type="EMBL" id="WJZ84427.1"/>
    </source>
</evidence>
<name>A0ABY9BP24_VITVI</name>
<gene>
    <name evidence="1" type="ORF">VitviT2T_004032</name>
</gene>
<organism evidence="1 2">
    <name type="scientific">Vitis vinifera</name>
    <name type="common">Grape</name>
    <dbReference type="NCBI Taxonomy" id="29760"/>
    <lineage>
        <taxon>Eukaryota</taxon>
        <taxon>Viridiplantae</taxon>
        <taxon>Streptophyta</taxon>
        <taxon>Embryophyta</taxon>
        <taxon>Tracheophyta</taxon>
        <taxon>Spermatophyta</taxon>
        <taxon>Magnoliopsida</taxon>
        <taxon>eudicotyledons</taxon>
        <taxon>Gunneridae</taxon>
        <taxon>Pentapetalae</taxon>
        <taxon>rosids</taxon>
        <taxon>Vitales</taxon>
        <taxon>Vitaceae</taxon>
        <taxon>Viteae</taxon>
        <taxon>Vitis</taxon>
    </lineage>
</organism>
<evidence type="ECO:0000313" key="2">
    <source>
        <dbReference type="Proteomes" id="UP001227230"/>
    </source>
</evidence>
<proteinExistence type="predicted"/>
<keyword evidence="2" id="KW-1185">Reference proteome</keyword>
<reference evidence="1 2" key="1">
    <citation type="journal article" date="2023" name="Hortic Res">
        <title>The complete reference genome for grapevine (Vitis vinifera L.) genetics and breeding.</title>
        <authorList>
            <person name="Shi X."/>
            <person name="Cao S."/>
            <person name="Wang X."/>
            <person name="Huang S."/>
            <person name="Wang Y."/>
            <person name="Liu Z."/>
            <person name="Liu W."/>
            <person name="Leng X."/>
            <person name="Peng Y."/>
            <person name="Wang N."/>
            <person name="Wang Y."/>
            <person name="Ma Z."/>
            <person name="Xu X."/>
            <person name="Zhang F."/>
            <person name="Xue H."/>
            <person name="Zhong H."/>
            <person name="Wang Y."/>
            <person name="Zhang K."/>
            <person name="Velt A."/>
            <person name="Avia K."/>
            <person name="Holtgrawe D."/>
            <person name="Grimplet J."/>
            <person name="Matus J.T."/>
            <person name="Ware D."/>
            <person name="Wu X."/>
            <person name="Wang H."/>
            <person name="Liu C."/>
            <person name="Fang Y."/>
            <person name="Rustenholz C."/>
            <person name="Cheng Z."/>
            <person name="Xiao H."/>
            <person name="Zhou Y."/>
        </authorList>
    </citation>
    <scope>NUCLEOTIDE SEQUENCE [LARGE SCALE GENOMIC DNA]</scope>
    <source>
        <strain evidence="2">cv. Pinot noir / PN40024</strain>
        <tissue evidence="1">Leaf</tissue>
    </source>
</reference>
<dbReference type="EMBL" id="CP126650">
    <property type="protein sequence ID" value="WJZ84427.1"/>
    <property type="molecule type" value="Genomic_DNA"/>
</dbReference>